<sequence>MKQQWLRSIGLLLLSTITAVAAIDVTLTRDQPQKCSGMYSKKSWGGKTEPFILVKFLKKGDQNKGIEDPTVGVVIWEWKDSLLLGKPTEVPVDDRSYICNDDAIDAKLCNGTHKGEWIMADDANTVSKMSIRTEAIHLNDPKSINYPVASGDRKLAIKTGYYCVASAAYTKDVDYEAIITFRNAYGELPAAQIAKLPFYGGITIVYFVVLLFWGFLYYQNRHDILAVQNYITAILVFLVLEMLMTWGFYDYQNRHGNNIGSKVLMVIVAVLNAFRNSFSFFLLLIVCMGYGVVKPSLGKTMTIVRWLAVAHFVFGVIYAVASLTVRPDDAGPLVLLVILPLSATLTAFYIWTLNSLNLTMKDLMERKQHVKATMYKRLWWCILTSIIVIFGFFFINSFTFAGASTPDFAPTHWQTRWFVLDGWLNIVYLADVCFVAYMWRPTANNRRFAMSDEIAQDDEGFEIASIRDSFDEEDEPSANPPSYDPVRPQHNAARDASPLPAPQPQKPIHPPRESLDGDTIFAVGEDDKWSDDEDDLEPASPKGSDDENARLTSHASQTKPSVRALNPNTTRLEDSTMAAPSTSVFVRSSSYICNSCQAGLGTWRSVRSPASRAITTASFTSRTPQREQQPFQPRITSARLQQRSYNVPLRSASARSYSTATHTLQPQDSGIASLPHRRLISLSGPDTVKFLQGLITNNVNSGRDQPFFAAFLDSRGRVLWDVFVWVYPELLAEEEHWGCYIEVDASEVESLRKHLKRHKLRSKVAIELVPEEELGVWAVWGESYESINKQAVTAALSDPRGDQLTLWRVLAKPNSNFYGDKTNVQDEWQYHLQRYQQGIAEGPQEIARESALPMEVNIDLSQGIDFKKGCYVGQELTIRTKHTGVVRKRMLPVQLDFTGGPSSSALRPEPGTDIKQLDETGAIKKGRATGKLVASIGDIGLALCRLEMMTPMRISAEGGTYKPGMEFGFSVGESGHIVKVKPVLHQWFEERERTLWAKSKPRNVHPE</sequence>
<gene>
    <name evidence="1" type="ORF">OPT61_g3815</name>
</gene>
<protein>
    <submittedName>
        <fullName evidence="1">Uncharacterized protein</fullName>
    </submittedName>
</protein>
<organism evidence="1 2">
    <name type="scientific">Boeremia exigua</name>
    <dbReference type="NCBI Taxonomy" id="749465"/>
    <lineage>
        <taxon>Eukaryota</taxon>
        <taxon>Fungi</taxon>
        <taxon>Dikarya</taxon>
        <taxon>Ascomycota</taxon>
        <taxon>Pezizomycotina</taxon>
        <taxon>Dothideomycetes</taxon>
        <taxon>Pleosporomycetidae</taxon>
        <taxon>Pleosporales</taxon>
        <taxon>Pleosporineae</taxon>
        <taxon>Didymellaceae</taxon>
        <taxon>Boeremia</taxon>
    </lineage>
</organism>
<keyword evidence="2" id="KW-1185">Reference proteome</keyword>
<dbReference type="EMBL" id="JAPHNI010000204">
    <property type="protein sequence ID" value="KAJ8114262.1"/>
    <property type="molecule type" value="Genomic_DNA"/>
</dbReference>
<accession>A0ACC2IGJ4</accession>
<proteinExistence type="predicted"/>
<evidence type="ECO:0000313" key="1">
    <source>
        <dbReference type="EMBL" id="KAJ8114262.1"/>
    </source>
</evidence>
<name>A0ACC2IGJ4_9PLEO</name>
<comment type="caution">
    <text evidence="1">The sequence shown here is derived from an EMBL/GenBank/DDBJ whole genome shotgun (WGS) entry which is preliminary data.</text>
</comment>
<dbReference type="Proteomes" id="UP001153331">
    <property type="component" value="Unassembled WGS sequence"/>
</dbReference>
<reference evidence="1" key="1">
    <citation type="submission" date="2022-11" db="EMBL/GenBank/DDBJ databases">
        <title>Genome Sequence of Boeremia exigua.</title>
        <authorList>
            <person name="Buettner E."/>
        </authorList>
    </citation>
    <scope>NUCLEOTIDE SEQUENCE</scope>
    <source>
        <strain evidence="1">CU02</strain>
    </source>
</reference>
<evidence type="ECO:0000313" key="2">
    <source>
        <dbReference type="Proteomes" id="UP001153331"/>
    </source>
</evidence>